<dbReference type="EMBL" id="KK113712">
    <property type="protein sequence ID" value="KFM60864.1"/>
    <property type="molecule type" value="Genomic_DNA"/>
</dbReference>
<proteinExistence type="predicted"/>
<sequence>MHSEELEKNNRGVQDFRATSNGGHMTPSPEDNPNFLVYR</sequence>
<feature type="non-terminal residue" evidence="2">
    <location>
        <position position="39"/>
    </location>
</feature>
<dbReference type="AlphaFoldDB" id="A0A087T6X5"/>
<protein>
    <submittedName>
        <fullName evidence="2">Uncharacterized protein</fullName>
    </submittedName>
</protein>
<accession>A0A087T6X5</accession>
<dbReference type="OrthoDB" id="10465325at2759"/>
<gene>
    <name evidence="2" type="ORF">X975_19574</name>
</gene>
<evidence type="ECO:0000313" key="2">
    <source>
        <dbReference type="EMBL" id="KFM60864.1"/>
    </source>
</evidence>
<name>A0A087T6X5_STEMI</name>
<keyword evidence="3" id="KW-1185">Reference proteome</keyword>
<reference evidence="2 3" key="1">
    <citation type="submission" date="2013-11" db="EMBL/GenBank/DDBJ databases">
        <title>Genome sequencing of Stegodyphus mimosarum.</title>
        <authorList>
            <person name="Bechsgaard J."/>
        </authorList>
    </citation>
    <scope>NUCLEOTIDE SEQUENCE [LARGE SCALE GENOMIC DNA]</scope>
</reference>
<organism evidence="2 3">
    <name type="scientific">Stegodyphus mimosarum</name>
    <name type="common">African social velvet spider</name>
    <dbReference type="NCBI Taxonomy" id="407821"/>
    <lineage>
        <taxon>Eukaryota</taxon>
        <taxon>Metazoa</taxon>
        <taxon>Ecdysozoa</taxon>
        <taxon>Arthropoda</taxon>
        <taxon>Chelicerata</taxon>
        <taxon>Arachnida</taxon>
        <taxon>Araneae</taxon>
        <taxon>Araneomorphae</taxon>
        <taxon>Entelegynae</taxon>
        <taxon>Eresoidea</taxon>
        <taxon>Eresidae</taxon>
        <taxon>Stegodyphus</taxon>
    </lineage>
</organism>
<evidence type="ECO:0000256" key="1">
    <source>
        <dbReference type="SAM" id="MobiDB-lite"/>
    </source>
</evidence>
<feature type="compositionally biased region" description="Basic and acidic residues" evidence="1">
    <location>
        <begin position="1"/>
        <end position="10"/>
    </location>
</feature>
<evidence type="ECO:0000313" key="3">
    <source>
        <dbReference type="Proteomes" id="UP000054359"/>
    </source>
</evidence>
<dbReference type="Proteomes" id="UP000054359">
    <property type="component" value="Unassembled WGS sequence"/>
</dbReference>
<feature type="region of interest" description="Disordered" evidence="1">
    <location>
        <begin position="1"/>
        <end position="39"/>
    </location>
</feature>